<accession>A0AAP0IPP1</accession>
<organism evidence="1 2">
    <name type="scientific">Stephania cephalantha</name>
    <dbReference type="NCBI Taxonomy" id="152367"/>
    <lineage>
        <taxon>Eukaryota</taxon>
        <taxon>Viridiplantae</taxon>
        <taxon>Streptophyta</taxon>
        <taxon>Embryophyta</taxon>
        <taxon>Tracheophyta</taxon>
        <taxon>Spermatophyta</taxon>
        <taxon>Magnoliopsida</taxon>
        <taxon>Ranunculales</taxon>
        <taxon>Menispermaceae</taxon>
        <taxon>Menispermoideae</taxon>
        <taxon>Cissampelideae</taxon>
        <taxon>Stephania</taxon>
    </lineage>
</organism>
<proteinExistence type="predicted"/>
<gene>
    <name evidence="1" type="ORF">Scep_017567</name>
</gene>
<keyword evidence="2" id="KW-1185">Reference proteome</keyword>
<comment type="caution">
    <text evidence="1">The sequence shown here is derived from an EMBL/GenBank/DDBJ whole genome shotgun (WGS) entry which is preliminary data.</text>
</comment>
<dbReference type="Proteomes" id="UP001419268">
    <property type="component" value="Unassembled WGS sequence"/>
</dbReference>
<evidence type="ECO:0000313" key="2">
    <source>
        <dbReference type="Proteomes" id="UP001419268"/>
    </source>
</evidence>
<dbReference type="AlphaFoldDB" id="A0AAP0IPP1"/>
<dbReference type="EMBL" id="JBBNAG010000007">
    <property type="protein sequence ID" value="KAK9119474.1"/>
    <property type="molecule type" value="Genomic_DNA"/>
</dbReference>
<sequence>MHRTLVHVEKRGVVGVGDLQGFQRSVERDLRKDSTHQSLGNQTFIPSHGFHAFGESMQV</sequence>
<name>A0AAP0IPP1_9MAGN</name>
<reference evidence="1 2" key="1">
    <citation type="submission" date="2024-01" db="EMBL/GenBank/DDBJ databases">
        <title>Genome assemblies of Stephania.</title>
        <authorList>
            <person name="Yang L."/>
        </authorList>
    </citation>
    <scope>NUCLEOTIDE SEQUENCE [LARGE SCALE GENOMIC DNA]</scope>
    <source>
        <strain evidence="1">JXDWG</strain>
        <tissue evidence="1">Leaf</tissue>
    </source>
</reference>
<protein>
    <submittedName>
        <fullName evidence="1">Uncharacterized protein</fullName>
    </submittedName>
</protein>
<evidence type="ECO:0000313" key="1">
    <source>
        <dbReference type="EMBL" id="KAK9119474.1"/>
    </source>
</evidence>